<reference evidence="1 2" key="1">
    <citation type="journal article" date="2018" name="Sci. Rep.">
        <title>Genomic signatures of local adaptation to the degree of environmental predictability in rotifers.</title>
        <authorList>
            <person name="Franch-Gras L."/>
            <person name="Hahn C."/>
            <person name="Garcia-Roger E.M."/>
            <person name="Carmona M.J."/>
            <person name="Serra M."/>
            <person name="Gomez A."/>
        </authorList>
    </citation>
    <scope>NUCLEOTIDE SEQUENCE [LARGE SCALE GENOMIC DNA]</scope>
    <source>
        <strain evidence="1">HYR1</strain>
    </source>
</reference>
<comment type="caution">
    <text evidence="1">The sequence shown here is derived from an EMBL/GenBank/DDBJ whole genome shotgun (WGS) entry which is preliminary data.</text>
</comment>
<proteinExistence type="predicted"/>
<keyword evidence="2" id="KW-1185">Reference proteome</keyword>
<dbReference type="Proteomes" id="UP000276133">
    <property type="component" value="Unassembled WGS sequence"/>
</dbReference>
<dbReference type="AlphaFoldDB" id="A0A3M7QYR5"/>
<organism evidence="1 2">
    <name type="scientific">Brachionus plicatilis</name>
    <name type="common">Marine rotifer</name>
    <name type="synonym">Brachionus muelleri</name>
    <dbReference type="NCBI Taxonomy" id="10195"/>
    <lineage>
        <taxon>Eukaryota</taxon>
        <taxon>Metazoa</taxon>
        <taxon>Spiralia</taxon>
        <taxon>Gnathifera</taxon>
        <taxon>Rotifera</taxon>
        <taxon>Eurotatoria</taxon>
        <taxon>Monogononta</taxon>
        <taxon>Pseudotrocha</taxon>
        <taxon>Ploima</taxon>
        <taxon>Brachionidae</taxon>
        <taxon>Brachionus</taxon>
    </lineage>
</organism>
<evidence type="ECO:0000313" key="2">
    <source>
        <dbReference type="Proteomes" id="UP000276133"/>
    </source>
</evidence>
<sequence length="108" mass="13179">MAYMIFIIESYLFPNKHSRFKKISIMYLIDFASYTEIILLRTRLFCFKLFNNLNFEQYHDYELLSNIDLFTNLLVFQISIQISCEKYNVFIFLMIVQKSSYVKLIYTF</sequence>
<name>A0A3M7QYR5_BRAPC</name>
<gene>
    <name evidence="1" type="ORF">BpHYR1_002068</name>
</gene>
<accession>A0A3M7QYR5</accession>
<evidence type="ECO:0000313" key="1">
    <source>
        <dbReference type="EMBL" id="RNA16510.1"/>
    </source>
</evidence>
<protein>
    <submittedName>
        <fullName evidence="1">Uncharacterized protein</fullName>
    </submittedName>
</protein>
<dbReference type="EMBL" id="REGN01004693">
    <property type="protein sequence ID" value="RNA16510.1"/>
    <property type="molecule type" value="Genomic_DNA"/>
</dbReference>